<comment type="caution">
    <text evidence="2">The sequence shown here is derived from an EMBL/GenBank/DDBJ whole genome shotgun (WGS) entry which is preliminary data.</text>
</comment>
<keyword evidence="1" id="KW-0472">Membrane</keyword>
<accession>A0ABW1RRF0</accession>
<protein>
    <submittedName>
        <fullName evidence="2">TraX family protein</fullName>
    </submittedName>
</protein>
<feature type="transmembrane region" description="Helical" evidence="1">
    <location>
        <begin position="21"/>
        <end position="44"/>
    </location>
</feature>
<organism evidence="2 3">
    <name type="scientific">Weissella sagaensis</name>
    <dbReference type="NCBI Taxonomy" id="2559928"/>
    <lineage>
        <taxon>Bacteria</taxon>
        <taxon>Bacillati</taxon>
        <taxon>Bacillota</taxon>
        <taxon>Bacilli</taxon>
        <taxon>Lactobacillales</taxon>
        <taxon>Lactobacillaceae</taxon>
        <taxon>Weissella</taxon>
    </lineage>
</organism>
<feature type="transmembrane region" description="Helical" evidence="1">
    <location>
        <begin position="125"/>
        <end position="143"/>
    </location>
</feature>
<reference evidence="3" key="1">
    <citation type="journal article" date="2019" name="Int. J. Syst. Evol. Microbiol.">
        <title>The Global Catalogue of Microorganisms (GCM) 10K type strain sequencing project: providing services to taxonomists for standard genome sequencing and annotation.</title>
        <authorList>
            <consortium name="The Broad Institute Genomics Platform"/>
            <consortium name="The Broad Institute Genome Sequencing Center for Infectious Disease"/>
            <person name="Wu L."/>
            <person name="Ma J."/>
        </authorList>
    </citation>
    <scope>NUCLEOTIDE SEQUENCE [LARGE SCALE GENOMIC DNA]</scope>
    <source>
        <strain evidence="3">CCM 8924</strain>
    </source>
</reference>
<evidence type="ECO:0000313" key="2">
    <source>
        <dbReference type="EMBL" id="MFC6177968.1"/>
    </source>
</evidence>
<dbReference type="Proteomes" id="UP001596158">
    <property type="component" value="Unassembled WGS sequence"/>
</dbReference>
<feature type="transmembrane region" description="Helical" evidence="1">
    <location>
        <begin position="89"/>
        <end position="113"/>
    </location>
</feature>
<keyword evidence="3" id="KW-1185">Reference proteome</keyword>
<feature type="transmembrane region" description="Helical" evidence="1">
    <location>
        <begin position="204"/>
        <end position="220"/>
    </location>
</feature>
<feature type="transmembrane region" description="Helical" evidence="1">
    <location>
        <begin position="56"/>
        <end position="77"/>
    </location>
</feature>
<evidence type="ECO:0000256" key="1">
    <source>
        <dbReference type="SAM" id="Phobius"/>
    </source>
</evidence>
<dbReference type="InterPro" id="IPR008875">
    <property type="entry name" value="TraX"/>
</dbReference>
<keyword evidence="1" id="KW-0812">Transmembrane</keyword>
<dbReference type="Pfam" id="PF05857">
    <property type="entry name" value="TraX"/>
    <property type="match status" value="1"/>
</dbReference>
<keyword evidence="1" id="KW-1133">Transmembrane helix</keyword>
<feature type="transmembrane region" description="Helical" evidence="1">
    <location>
        <begin position="164"/>
        <end position="184"/>
    </location>
</feature>
<dbReference type="EMBL" id="JBHSSG010000006">
    <property type="protein sequence ID" value="MFC6177968.1"/>
    <property type="molecule type" value="Genomic_DNA"/>
</dbReference>
<proteinExistence type="predicted"/>
<sequence>MKIIGIIFMVIDHINIYLGGVLHLPLWVSLLGRFVAPLFIFFIIEGFYYTHSRQKYFWRLFIGGVLMYGINLLRNILTHNTTNPYTKQFDIFYLFQGQNIFMTLALVLLWIWILDTIIVNRLHVTNYFMLIIALIVIISFILISEGGPYELVMGLIFYLCRGNFKRISVGVMTFSLLLFVHALMSYFGQVDVGTLYQTLTFDDEYMMITVLPFIYLYNGQRGGSGQKWQKNLFYYFYPIHLIIIYILSTIF</sequence>
<feature type="transmembrane region" description="Helical" evidence="1">
    <location>
        <begin position="232"/>
        <end position="250"/>
    </location>
</feature>
<name>A0ABW1RRF0_9LACO</name>
<dbReference type="RefSeq" id="WP_240006015.1">
    <property type="nucleotide sequence ID" value="NZ_BJDT01000007.1"/>
</dbReference>
<evidence type="ECO:0000313" key="3">
    <source>
        <dbReference type="Proteomes" id="UP001596158"/>
    </source>
</evidence>
<gene>
    <name evidence="2" type="ORF">ACFQGR_00875</name>
</gene>